<dbReference type="EMBL" id="JADBDY010000001">
    <property type="protein sequence ID" value="MBE1457285.1"/>
    <property type="molecule type" value="Genomic_DNA"/>
</dbReference>
<dbReference type="SUPFAM" id="SSF48371">
    <property type="entry name" value="ARM repeat"/>
    <property type="match status" value="1"/>
</dbReference>
<dbReference type="InterPro" id="IPR011989">
    <property type="entry name" value="ARM-like"/>
</dbReference>
<dbReference type="Proteomes" id="UP000598217">
    <property type="component" value="Unassembled WGS sequence"/>
</dbReference>
<feature type="region of interest" description="Disordered" evidence="1">
    <location>
        <begin position="261"/>
        <end position="284"/>
    </location>
</feature>
<dbReference type="Gene3D" id="1.25.10.10">
    <property type="entry name" value="Leucine-rich Repeat Variant"/>
    <property type="match status" value="1"/>
</dbReference>
<dbReference type="RefSeq" id="WP_191273352.1">
    <property type="nucleotide sequence ID" value="NZ_BMXJ01000006.1"/>
</dbReference>
<feature type="compositionally biased region" description="Polar residues" evidence="1">
    <location>
        <begin position="275"/>
        <end position="284"/>
    </location>
</feature>
<name>A0ABR9HE26_9ACTN</name>
<keyword evidence="3" id="KW-1185">Reference proteome</keyword>
<protein>
    <recommendedName>
        <fullName evidence="4">HEAT repeat-containing protein</fullName>
    </recommendedName>
</protein>
<evidence type="ECO:0000256" key="1">
    <source>
        <dbReference type="SAM" id="MobiDB-lite"/>
    </source>
</evidence>
<organism evidence="2 3">
    <name type="scientific">Nocardiopsis terrae</name>
    <dbReference type="NCBI Taxonomy" id="372655"/>
    <lineage>
        <taxon>Bacteria</taxon>
        <taxon>Bacillati</taxon>
        <taxon>Actinomycetota</taxon>
        <taxon>Actinomycetes</taxon>
        <taxon>Streptosporangiales</taxon>
        <taxon>Nocardiopsidaceae</taxon>
        <taxon>Nocardiopsis</taxon>
    </lineage>
</organism>
<sequence>MAMFVHLTPRANITRVRRSGLRTTTGFGDARGVFCFPVLPSYTVTHQWLRELSRHHGPRGLVGVYVRLPDGETVTVGHHDDRRGPRKVTAAEAVRVIAALEDPRGWEVVVPRPVARSEVHRIREVRQVTGWRCFSDSHGAAPCTCADCAVRGGYGVRRLRQRRPHPLDGPVPPPRVLVGRISEARTRGDAAALREALGWFSRRRRGPVEELAPLADYPHPLVRASLAEAVAAWSTPGVDALLTRLAADPDLQVREEAVAALATRTDRRPPLARTPSGQPQPHGR</sequence>
<evidence type="ECO:0000313" key="3">
    <source>
        <dbReference type="Proteomes" id="UP000598217"/>
    </source>
</evidence>
<accession>A0ABR9HE26</accession>
<comment type="caution">
    <text evidence="2">The sequence shown here is derived from an EMBL/GenBank/DDBJ whole genome shotgun (WGS) entry which is preliminary data.</text>
</comment>
<proteinExistence type="predicted"/>
<dbReference type="InterPro" id="IPR016024">
    <property type="entry name" value="ARM-type_fold"/>
</dbReference>
<gene>
    <name evidence="2" type="ORF">H4W79_001499</name>
</gene>
<reference evidence="2 3" key="1">
    <citation type="submission" date="2020-10" db="EMBL/GenBank/DDBJ databases">
        <title>Sequencing the genomes of 1000 actinobacteria strains.</title>
        <authorList>
            <person name="Klenk H.-P."/>
        </authorList>
    </citation>
    <scope>NUCLEOTIDE SEQUENCE [LARGE SCALE GENOMIC DNA]</scope>
    <source>
        <strain evidence="2 3">DSM 45157</strain>
    </source>
</reference>
<evidence type="ECO:0000313" key="2">
    <source>
        <dbReference type="EMBL" id="MBE1457285.1"/>
    </source>
</evidence>
<evidence type="ECO:0008006" key="4">
    <source>
        <dbReference type="Google" id="ProtNLM"/>
    </source>
</evidence>